<gene>
    <name evidence="2" type="ORF">QBC41DRAFT_15102</name>
</gene>
<feature type="region of interest" description="Disordered" evidence="1">
    <location>
        <begin position="68"/>
        <end position="110"/>
    </location>
</feature>
<feature type="compositionally biased region" description="Basic residues" evidence="1">
    <location>
        <begin position="1"/>
        <end position="11"/>
    </location>
</feature>
<proteinExistence type="predicted"/>
<name>A0AA39Z6U1_9PEZI</name>
<feature type="region of interest" description="Disordered" evidence="1">
    <location>
        <begin position="1"/>
        <end position="56"/>
    </location>
</feature>
<keyword evidence="3" id="KW-1185">Reference proteome</keyword>
<reference evidence="2" key="1">
    <citation type="submission" date="2023-06" db="EMBL/GenBank/DDBJ databases">
        <title>Genome-scale phylogeny and comparative genomics of the fungal order Sordariales.</title>
        <authorList>
            <consortium name="Lawrence Berkeley National Laboratory"/>
            <person name="Hensen N."/>
            <person name="Bonometti L."/>
            <person name="Westerberg I."/>
            <person name="Brannstrom I.O."/>
            <person name="Guillou S."/>
            <person name="Cros-Aarteil S."/>
            <person name="Calhoun S."/>
            <person name="Haridas S."/>
            <person name="Kuo A."/>
            <person name="Mondo S."/>
            <person name="Pangilinan J."/>
            <person name="Riley R."/>
            <person name="Labutti K."/>
            <person name="Andreopoulos B."/>
            <person name="Lipzen A."/>
            <person name="Chen C."/>
            <person name="Yanf M."/>
            <person name="Daum C."/>
            <person name="Ng V."/>
            <person name="Clum A."/>
            <person name="Steindorff A."/>
            <person name="Ohm R."/>
            <person name="Martin F."/>
            <person name="Silar P."/>
            <person name="Natvig D."/>
            <person name="Lalanne C."/>
            <person name="Gautier V."/>
            <person name="Ament-Velasquez S.L."/>
            <person name="Kruys A."/>
            <person name="Hutchinson M.I."/>
            <person name="Powell A.J."/>
            <person name="Barry K."/>
            <person name="Miller A.N."/>
            <person name="Grigoriev I.V."/>
            <person name="Debuchy R."/>
            <person name="Gladieux P."/>
            <person name="Thoren M.H."/>
            <person name="Johannesson H."/>
        </authorList>
    </citation>
    <scope>NUCLEOTIDE SEQUENCE</scope>
    <source>
        <strain evidence="2">CBS 307.81</strain>
    </source>
</reference>
<feature type="compositionally biased region" description="Polar residues" evidence="1">
    <location>
        <begin position="89"/>
        <end position="99"/>
    </location>
</feature>
<protein>
    <submittedName>
        <fullName evidence="2">Uncharacterized protein</fullName>
    </submittedName>
</protein>
<evidence type="ECO:0000313" key="2">
    <source>
        <dbReference type="EMBL" id="KAK0665320.1"/>
    </source>
</evidence>
<evidence type="ECO:0000256" key="1">
    <source>
        <dbReference type="SAM" id="MobiDB-lite"/>
    </source>
</evidence>
<dbReference type="Proteomes" id="UP001174997">
    <property type="component" value="Unassembled WGS sequence"/>
</dbReference>
<feature type="compositionally biased region" description="Basic and acidic residues" evidence="1">
    <location>
        <begin position="72"/>
        <end position="83"/>
    </location>
</feature>
<organism evidence="2 3">
    <name type="scientific">Cercophora samala</name>
    <dbReference type="NCBI Taxonomy" id="330535"/>
    <lineage>
        <taxon>Eukaryota</taxon>
        <taxon>Fungi</taxon>
        <taxon>Dikarya</taxon>
        <taxon>Ascomycota</taxon>
        <taxon>Pezizomycotina</taxon>
        <taxon>Sordariomycetes</taxon>
        <taxon>Sordariomycetidae</taxon>
        <taxon>Sordariales</taxon>
        <taxon>Lasiosphaeriaceae</taxon>
        <taxon>Cercophora</taxon>
    </lineage>
</organism>
<comment type="caution">
    <text evidence="2">The sequence shown here is derived from an EMBL/GenBank/DDBJ whole genome shotgun (WGS) entry which is preliminary data.</text>
</comment>
<feature type="compositionally biased region" description="Low complexity" evidence="1">
    <location>
        <begin position="21"/>
        <end position="48"/>
    </location>
</feature>
<dbReference type="EMBL" id="JAULSY010000112">
    <property type="protein sequence ID" value="KAK0665320.1"/>
    <property type="molecule type" value="Genomic_DNA"/>
</dbReference>
<accession>A0AA39Z6U1</accession>
<dbReference type="AlphaFoldDB" id="A0AA39Z6U1"/>
<evidence type="ECO:0000313" key="3">
    <source>
        <dbReference type="Proteomes" id="UP001174997"/>
    </source>
</evidence>
<sequence>MAKMFRHRRSMGKLTEHPSMYSSLLDPSSEYSSDVAASPSSPNSPNRPLRGRAKSSLLDYQSRNWISAVENQGEKPPPRKLVKEMNGSGRPSFSQSLSDSDGEKEKGLMRRQIARLKSFYKREK</sequence>